<dbReference type="EMBL" id="KN832014">
    <property type="protein sequence ID" value="KIN98626.1"/>
    <property type="molecule type" value="Genomic_DNA"/>
</dbReference>
<dbReference type="Proteomes" id="UP000054217">
    <property type="component" value="Unassembled WGS sequence"/>
</dbReference>
<organism evidence="1 2">
    <name type="scientific">Pisolithus tinctorius Marx 270</name>
    <dbReference type="NCBI Taxonomy" id="870435"/>
    <lineage>
        <taxon>Eukaryota</taxon>
        <taxon>Fungi</taxon>
        <taxon>Dikarya</taxon>
        <taxon>Basidiomycota</taxon>
        <taxon>Agaricomycotina</taxon>
        <taxon>Agaricomycetes</taxon>
        <taxon>Agaricomycetidae</taxon>
        <taxon>Boletales</taxon>
        <taxon>Sclerodermatineae</taxon>
        <taxon>Pisolithaceae</taxon>
        <taxon>Pisolithus</taxon>
    </lineage>
</organism>
<dbReference type="AlphaFoldDB" id="A0A0C3JM48"/>
<gene>
    <name evidence="1" type="ORF">M404DRAFT_31269</name>
</gene>
<dbReference type="HOGENOM" id="CLU_125591_0_0_1"/>
<accession>A0A0C3JM48</accession>
<reference evidence="2" key="2">
    <citation type="submission" date="2015-01" db="EMBL/GenBank/DDBJ databases">
        <title>Evolutionary Origins and Diversification of the Mycorrhizal Mutualists.</title>
        <authorList>
            <consortium name="DOE Joint Genome Institute"/>
            <consortium name="Mycorrhizal Genomics Consortium"/>
            <person name="Kohler A."/>
            <person name="Kuo A."/>
            <person name="Nagy L.G."/>
            <person name="Floudas D."/>
            <person name="Copeland A."/>
            <person name="Barry K.W."/>
            <person name="Cichocki N."/>
            <person name="Veneault-Fourrey C."/>
            <person name="LaButti K."/>
            <person name="Lindquist E.A."/>
            <person name="Lipzen A."/>
            <person name="Lundell T."/>
            <person name="Morin E."/>
            <person name="Murat C."/>
            <person name="Riley R."/>
            <person name="Ohm R."/>
            <person name="Sun H."/>
            <person name="Tunlid A."/>
            <person name="Henrissat B."/>
            <person name="Grigoriev I.V."/>
            <person name="Hibbett D.S."/>
            <person name="Martin F."/>
        </authorList>
    </citation>
    <scope>NUCLEOTIDE SEQUENCE [LARGE SCALE GENOMIC DNA]</scope>
    <source>
        <strain evidence="2">Marx 270</strain>
    </source>
</reference>
<name>A0A0C3JM48_PISTI</name>
<proteinExistence type="predicted"/>
<sequence length="185" mass="21606">MSLVIAKCTELKIAEDHDTMYEGAKWRKYTVKEIIEFMEGLYIRDCSSWVHTVPSSMLFFKKPNPVTYLVPLSTIKMTWEQVPSFPGIDSPYFCLGLHLAYHRYLSDFFPKLTHTSSPHAIANFNGCNLPSFTYEDLSLFTLPAFTITHDTFVYVYYNVHPLYGPEFCRLVPPLRVWNESLERHF</sequence>
<evidence type="ECO:0000313" key="2">
    <source>
        <dbReference type="Proteomes" id="UP000054217"/>
    </source>
</evidence>
<reference evidence="1 2" key="1">
    <citation type="submission" date="2014-04" db="EMBL/GenBank/DDBJ databases">
        <authorList>
            <consortium name="DOE Joint Genome Institute"/>
            <person name="Kuo A."/>
            <person name="Kohler A."/>
            <person name="Costa M.D."/>
            <person name="Nagy L.G."/>
            <person name="Floudas D."/>
            <person name="Copeland A."/>
            <person name="Barry K.W."/>
            <person name="Cichocki N."/>
            <person name="Veneault-Fourrey C."/>
            <person name="LaButti K."/>
            <person name="Lindquist E.A."/>
            <person name="Lipzen A."/>
            <person name="Lundell T."/>
            <person name="Morin E."/>
            <person name="Murat C."/>
            <person name="Sun H."/>
            <person name="Tunlid A."/>
            <person name="Henrissat B."/>
            <person name="Grigoriev I.V."/>
            <person name="Hibbett D.S."/>
            <person name="Martin F."/>
            <person name="Nordberg H.P."/>
            <person name="Cantor M.N."/>
            <person name="Hua S.X."/>
        </authorList>
    </citation>
    <scope>NUCLEOTIDE SEQUENCE [LARGE SCALE GENOMIC DNA]</scope>
    <source>
        <strain evidence="1 2">Marx 270</strain>
    </source>
</reference>
<keyword evidence="2" id="KW-1185">Reference proteome</keyword>
<evidence type="ECO:0000313" key="1">
    <source>
        <dbReference type="EMBL" id="KIN98626.1"/>
    </source>
</evidence>
<protein>
    <submittedName>
        <fullName evidence="1">Uncharacterized protein</fullName>
    </submittedName>
</protein>
<dbReference type="OrthoDB" id="2710919at2759"/>
<dbReference type="InParanoid" id="A0A0C3JM48"/>